<reference evidence="1 2" key="1">
    <citation type="submission" date="2021-04" db="EMBL/GenBank/DDBJ databases">
        <authorList>
            <person name="Rakotoarivonina H."/>
        </authorList>
    </citation>
    <scope>NUCLEOTIDE SEQUENCE [LARGE SCALE GENOMIC DNA]</scope>
    <source>
        <strain evidence="1 2">XE</strain>
    </source>
</reference>
<evidence type="ECO:0000313" key="1">
    <source>
        <dbReference type="EMBL" id="CAG5087815.1"/>
    </source>
</evidence>
<organism evidence="1 2">
    <name type="scientific">Thermobacillus xylanilyticus</name>
    <dbReference type="NCBI Taxonomy" id="76633"/>
    <lineage>
        <taxon>Bacteria</taxon>
        <taxon>Bacillati</taxon>
        <taxon>Bacillota</taxon>
        <taxon>Bacilli</taxon>
        <taxon>Bacillales</taxon>
        <taxon>Paenibacillaceae</taxon>
        <taxon>Thermobacillus</taxon>
    </lineage>
</organism>
<evidence type="ECO:0000313" key="2">
    <source>
        <dbReference type="Proteomes" id="UP000681526"/>
    </source>
</evidence>
<comment type="caution">
    <text evidence="1">The sequence shown here is derived from an EMBL/GenBank/DDBJ whole genome shotgun (WGS) entry which is preliminary data.</text>
</comment>
<sequence>MRVFFRRRGSLYDFGLVRDESYHQIRVWMGHIGNPLMDFDQAVQFFPDLPDQALFRRFARLDLAAGELPQSGQRHRRGPLRAQDFVFLIENDGACNVYLFHRVAPDAGK</sequence>
<keyword evidence="2" id="KW-1185">Reference proteome</keyword>
<dbReference type="Proteomes" id="UP000681526">
    <property type="component" value="Unassembled WGS sequence"/>
</dbReference>
<dbReference type="EMBL" id="CAJRAY010000050">
    <property type="protein sequence ID" value="CAG5087815.1"/>
    <property type="molecule type" value="Genomic_DNA"/>
</dbReference>
<accession>A0ABM8V4X4</accession>
<proteinExistence type="predicted"/>
<name>A0ABM8V4X4_THEXY</name>
<protein>
    <submittedName>
        <fullName evidence="1">Uncharacterized protein</fullName>
    </submittedName>
</protein>
<gene>
    <name evidence="1" type="primary">txxe 2219</name>
    <name evidence="1" type="ORF">TXXE_11240</name>
</gene>